<evidence type="ECO:0000313" key="3">
    <source>
        <dbReference type="EMBL" id="KAF1838966.1"/>
    </source>
</evidence>
<sequence>MPALTHLQARFLEDSSGSGGITTTAIALIIVLGVLPCIVLVWAVCYLFWAYPYDRNWCCMKRKRRADKPGLMDQAAMSEAVLYEKPALAPPQRPFSAQTRTESGSSSGTGRLQKAQRPNSGASRMDTRMSLASVGSANTMPISHEPKPFV</sequence>
<feature type="compositionally biased region" description="Low complexity" evidence="1">
    <location>
        <begin position="99"/>
        <end position="111"/>
    </location>
</feature>
<accession>A0A6A5KVF4</accession>
<keyword evidence="2" id="KW-0472">Membrane</keyword>
<gene>
    <name evidence="3" type="ORF">BDW02DRAFT_488028</name>
</gene>
<dbReference type="OrthoDB" id="3796998at2759"/>
<organism evidence="3 4">
    <name type="scientific">Decorospora gaudefroyi</name>
    <dbReference type="NCBI Taxonomy" id="184978"/>
    <lineage>
        <taxon>Eukaryota</taxon>
        <taxon>Fungi</taxon>
        <taxon>Dikarya</taxon>
        <taxon>Ascomycota</taxon>
        <taxon>Pezizomycotina</taxon>
        <taxon>Dothideomycetes</taxon>
        <taxon>Pleosporomycetidae</taxon>
        <taxon>Pleosporales</taxon>
        <taxon>Pleosporineae</taxon>
        <taxon>Pleosporaceae</taxon>
        <taxon>Decorospora</taxon>
    </lineage>
</organism>
<evidence type="ECO:0000313" key="4">
    <source>
        <dbReference type="Proteomes" id="UP000800040"/>
    </source>
</evidence>
<proteinExistence type="predicted"/>
<dbReference type="Proteomes" id="UP000800040">
    <property type="component" value="Unassembled WGS sequence"/>
</dbReference>
<name>A0A6A5KVF4_9PLEO</name>
<keyword evidence="2" id="KW-1133">Transmembrane helix</keyword>
<feature type="transmembrane region" description="Helical" evidence="2">
    <location>
        <begin position="20"/>
        <end position="53"/>
    </location>
</feature>
<reference evidence="3" key="1">
    <citation type="submission" date="2020-01" db="EMBL/GenBank/DDBJ databases">
        <authorList>
            <consortium name="DOE Joint Genome Institute"/>
            <person name="Haridas S."/>
            <person name="Albert R."/>
            <person name="Binder M."/>
            <person name="Bloem J."/>
            <person name="Labutti K."/>
            <person name="Salamov A."/>
            <person name="Andreopoulos B."/>
            <person name="Baker S.E."/>
            <person name="Barry K."/>
            <person name="Bills G."/>
            <person name="Bluhm B.H."/>
            <person name="Cannon C."/>
            <person name="Castanera R."/>
            <person name="Culley D.E."/>
            <person name="Daum C."/>
            <person name="Ezra D."/>
            <person name="Gonzalez J.B."/>
            <person name="Henrissat B."/>
            <person name="Kuo A."/>
            <person name="Liang C."/>
            <person name="Lipzen A."/>
            <person name="Lutzoni F."/>
            <person name="Magnuson J."/>
            <person name="Mondo S."/>
            <person name="Nolan M."/>
            <person name="Ohm R."/>
            <person name="Pangilinan J."/>
            <person name="Park H.-J."/>
            <person name="Ramirez L."/>
            <person name="Alfaro M."/>
            <person name="Sun H."/>
            <person name="Tritt A."/>
            <person name="Yoshinaga Y."/>
            <person name="Zwiers L.-H."/>
            <person name="Turgeon B.G."/>
            <person name="Goodwin S.B."/>
            <person name="Spatafora J.W."/>
            <person name="Crous P.W."/>
            <person name="Grigoriev I.V."/>
        </authorList>
    </citation>
    <scope>NUCLEOTIDE SEQUENCE</scope>
    <source>
        <strain evidence="3">P77</strain>
    </source>
</reference>
<dbReference type="AlphaFoldDB" id="A0A6A5KVF4"/>
<dbReference type="EMBL" id="ML975248">
    <property type="protein sequence ID" value="KAF1838966.1"/>
    <property type="molecule type" value="Genomic_DNA"/>
</dbReference>
<evidence type="ECO:0000256" key="1">
    <source>
        <dbReference type="SAM" id="MobiDB-lite"/>
    </source>
</evidence>
<keyword evidence="4" id="KW-1185">Reference proteome</keyword>
<evidence type="ECO:0000256" key="2">
    <source>
        <dbReference type="SAM" id="Phobius"/>
    </source>
</evidence>
<feature type="region of interest" description="Disordered" evidence="1">
    <location>
        <begin position="87"/>
        <end position="150"/>
    </location>
</feature>
<keyword evidence="2" id="KW-0812">Transmembrane</keyword>
<protein>
    <submittedName>
        <fullName evidence="3">Uncharacterized protein</fullName>
    </submittedName>
</protein>